<keyword evidence="3" id="KW-1185">Reference proteome</keyword>
<keyword evidence="1" id="KW-1133">Transmembrane helix</keyword>
<dbReference type="STRING" id="58114.SAMN05216270_102401"/>
<keyword evidence="1" id="KW-0812">Transmembrane</keyword>
<sequence length="128" mass="13751">MTTMTPHPIAAYQASVERHLADLPDHVRADLRARLAEAAAALAPGESPDLRLGSAEHCATRLRDTVELRRAGLAARLYRGEWTGRAAAIAATLRPGWWALHGLITAVLIAAGAWCVFLAIAYFTGLAR</sequence>
<evidence type="ECO:0000256" key="1">
    <source>
        <dbReference type="SAM" id="Phobius"/>
    </source>
</evidence>
<name>A0A1G6T038_9ACTN</name>
<organism evidence="2 3">
    <name type="scientific">Glycomyces harbinensis</name>
    <dbReference type="NCBI Taxonomy" id="58114"/>
    <lineage>
        <taxon>Bacteria</taxon>
        <taxon>Bacillati</taxon>
        <taxon>Actinomycetota</taxon>
        <taxon>Actinomycetes</taxon>
        <taxon>Glycomycetales</taxon>
        <taxon>Glycomycetaceae</taxon>
        <taxon>Glycomyces</taxon>
    </lineage>
</organism>
<proteinExistence type="predicted"/>
<protein>
    <submittedName>
        <fullName evidence="2">Uncharacterized protein</fullName>
    </submittedName>
</protein>
<evidence type="ECO:0000313" key="2">
    <source>
        <dbReference type="EMBL" id="SDD22383.1"/>
    </source>
</evidence>
<keyword evidence="1" id="KW-0472">Membrane</keyword>
<dbReference type="AlphaFoldDB" id="A0A1G6T038"/>
<evidence type="ECO:0000313" key="3">
    <source>
        <dbReference type="Proteomes" id="UP000198949"/>
    </source>
</evidence>
<accession>A0A1G6T038</accession>
<dbReference type="EMBL" id="FNAD01000002">
    <property type="protein sequence ID" value="SDD22383.1"/>
    <property type="molecule type" value="Genomic_DNA"/>
</dbReference>
<feature type="transmembrane region" description="Helical" evidence="1">
    <location>
        <begin position="98"/>
        <end position="123"/>
    </location>
</feature>
<dbReference type="Proteomes" id="UP000198949">
    <property type="component" value="Unassembled WGS sequence"/>
</dbReference>
<gene>
    <name evidence="2" type="ORF">SAMN05216270_102401</name>
</gene>
<reference evidence="3" key="1">
    <citation type="submission" date="2016-10" db="EMBL/GenBank/DDBJ databases">
        <authorList>
            <person name="Varghese N."/>
            <person name="Submissions S."/>
        </authorList>
    </citation>
    <scope>NUCLEOTIDE SEQUENCE [LARGE SCALE GENOMIC DNA]</scope>
    <source>
        <strain evidence="3">CGMCC 4.3516</strain>
    </source>
</reference>
<dbReference type="RefSeq" id="WP_091029865.1">
    <property type="nucleotide sequence ID" value="NZ_FNAD01000002.1"/>
</dbReference>